<dbReference type="InterPro" id="IPR015995">
    <property type="entry name" value="MlrC_N"/>
</dbReference>
<name>A0ABX7UXJ1_9GAMM</name>
<organism evidence="4 5">
    <name type="scientific">Brenneria izadpanahii</name>
    <dbReference type="NCBI Taxonomy" id="2722756"/>
    <lineage>
        <taxon>Bacteria</taxon>
        <taxon>Pseudomonadati</taxon>
        <taxon>Pseudomonadota</taxon>
        <taxon>Gammaproteobacteria</taxon>
        <taxon>Enterobacterales</taxon>
        <taxon>Pectobacteriaceae</taxon>
        <taxon>Brenneria</taxon>
    </lineage>
</organism>
<evidence type="ECO:0000313" key="4">
    <source>
        <dbReference type="EMBL" id="QTF09052.1"/>
    </source>
</evidence>
<dbReference type="InterPro" id="IPR009197">
    <property type="entry name" value="MlrC"/>
</dbReference>
<protein>
    <recommendedName>
        <fullName evidence="1">Microcystinase C</fullName>
        <shortName evidence="1">MlrC</shortName>
    </recommendedName>
</protein>
<keyword evidence="1" id="KW-0482">Metalloprotease</keyword>
<accession>A0ABX7UXJ1</accession>
<evidence type="ECO:0000256" key="1">
    <source>
        <dbReference type="PIRNR" id="PIRNR012702"/>
    </source>
</evidence>
<keyword evidence="1" id="KW-0645">Protease</keyword>
<dbReference type="RefSeq" id="WP_208227394.1">
    <property type="nucleotide sequence ID" value="NZ_CP050854.1"/>
</dbReference>
<comment type="function">
    <text evidence="1">Involved in peptidolytic degradation of cyclic heptapeptide hepatotoxin microcystin (MC).</text>
</comment>
<keyword evidence="5" id="KW-1185">Reference proteome</keyword>
<dbReference type="Proteomes" id="UP000671960">
    <property type="component" value="Chromosome"/>
</dbReference>
<feature type="domain" description="Microcystin LR degradation protein MlrC N-terminal" evidence="3">
    <location>
        <begin position="2"/>
        <end position="292"/>
    </location>
</feature>
<keyword evidence="1" id="KW-0479">Metal-binding</keyword>
<gene>
    <name evidence="4" type="ORF">HC231_14910</name>
</gene>
<feature type="domain" description="Microcystin LR degradation protein MlrC C-terminal" evidence="2">
    <location>
        <begin position="304"/>
        <end position="481"/>
    </location>
</feature>
<evidence type="ECO:0000259" key="3">
    <source>
        <dbReference type="Pfam" id="PF07364"/>
    </source>
</evidence>
<comment type="similarity">
    <text evidence="1">Belongs to the peptidase M81 family.</text>
</comment>
<evidence type="ECO:0000259" key="2">
    <source>
        <dbReference type="Pfam" id="PF07171"/>
    </source>
</evidence>
<dbReference type="Pfam" id="PF07364">
    <property type="entry name" value="DUF1485"/>
    <property type="match status" value="1"/>
</dbReference>
<dbReference type="InterPro" id="IPR010799">
    <property type="entry name" value="MlrC_C"/>
</dbReference>
<proteinExistence type="inferred from homology"/>
<sequence>MRIVYGGFEHETNTFAPSPADWRMFEQGGGWPGMTQGDAVWPAISGKNIPAAGFVAQALAHGDETIPTVWAAASPSGPVTRDAFERIAGLIVDGIRTALPVDAVYLDLHGAMVAEHADDGEGELLRRVRALVGAAVPIVVSLDLHANVTQAMLDNADYLAAFRTYPHVDMADTGARAYDLLTRRIASGRPPAKAVRRIPFLIPISWQCTDMSPARELYQQLASLETEQTHLSFTMGFPAADFAECTPVIWAYAPEQAQAERLADTLFAAVCKAEPRFCDKTYTPDEAVQYAMRQASQGLRPIVIADAQDNPGAGSDSDTTGMLRALIRNQASRAAIGLMVDPDAMQTIAAAGAGNTVTLSLGGHAGLSDDRPFAADFFIERIMSGRFKATGPYFGGFDMDLGPSACLKIGEVRVVVSTYKAQMADQSMFRFAGIETTEQDILVVKSAVHFRADFSAIATEIIVAAAPGFMPVDLTTLPWRHLPDGQRLMPMGTPFKARR</sequence>
<reference evidence="4 5" key="1">
    <citation type="submission" date="2020-03" db="EMBL/GenBank/DDBJ databases">
        <authorList>
            <person name="Bakhshi Ganjeh M."/>
        </authorList>
    </citation>
    <scope>NUCLEOTIDE SEQUENCE [LARGE SCALE GENOMIC DNA]</scope>
    <source>
        <strain evidence="5">Iran 50</strain>
    </source>
</reference>
<comment type="cofactor">
    <cofactor evidence="1">
        <name>Zn(2+)</name>
        <dbReference type="ChEBI" id="CHEBI:29105"/>
    </cofactor>
    <text evidence="1">Binds 1 zinc ion per subunit.</text>
</comment>
<evidence type="ECO:0000313" key="5">
    <source>
        <dbReference type="Proteomes" id="UP000671960"/>
    </source>
</evidence>
<keyword evidence="1" id="KW-0378">Hydrolase</keyword>
<dbReference type="EMBL" id="CP050854">
    <property type="protein sequence ID" value="QTF09052.1"/>
    <property type="molecule type" value="Genomic_DNA"/>
</dbReference>
<dbReference type="PIRSF" id="PIRSF012702">
    <property type="entry name" value="UCP012702"/>
    <property type="match status" value="1"/>
</dbReference>
<dbReference type="Pfam" id="PF07171">
    <property type="entry name" value="MlrC_C"/>
    <property type="match status" value="1"/>
</dbReference>